<accession>A0A4R2H4D6</accession>
<dbReference type="OrthoDB" id="3831242at2"/>
<dbReference type="Proteomes" id="UP000294508">
    <property type="component" value="Unassembled WGS sequence"/>
</dbReference>
<evidence type="ECO:0000313" key="3">
    <source>
        <dbReference type="Proteomes" id="UP000294508"/>
    </source>
</evidence>
<name>A0A4R2H4D6_9ACTN</name>
<evidence type="ECO:0000256" key="1">
    <source>
        <dbReference type="SAM" id="MobiDB-lite"/>
    </source>
</evidence>
<comment type="caution">
    <text evidence="2">The sequence shown here is derived from an EMBL/GenBank/DDBJ whole genome shotgun (WGS) entry which is preliminary data.</text>
</comment>
<dbReference type="RefSeq" id="WP_132212982.1">
    <property type="nucleotide sequence ID" value="NZ_SLWN01000012.1"/>
</dbReference>
<dbReference type="EMBL" id="SLWN01000012">
    <property type="protein sequence ID" value="TCO20464.1"/>
    <property type="molecule type" value="Genomic_DNA"/>
</dbReference>
<protein>
    <submittedName>
        <fullName evidence="2">Uncharacterized protein</fullName>
    </submittedName>
</protein>
<gene>
    <name evidence="2" type="ORF">EV652_112210</name>
</gene>
<keyword evidence="3" id="KW-1185">Reference proteome</keyword>
<dbReference type="AlphaFoldDB" id="A0A4R2H4D6"/>
<organism evidence="2 3">
    <name type="scientific">Kribbella steppae</name>
    <dbReference type="NCBI Taxonomy" id="2512223"/>
    <lineage>
        <taxon>Bacteria</taxon>
        <taxon>Bacillati</taxon>
        <taxon>Actinomycetota</taxon>
        <taxon>Actinomycetes</taxon>
        <taxon>Propionibacteriales</taxon>
        <taxon>Kribbellaceae</taxon>
        <taxon>Kribbella</taxon>
    </lineage>
</organism>
<reference evidence="2 3" key="1">
    <citation type="journal article" date="2015" name="Stand. Genomic Sci.">
        <title>Genomic Encyclopedia of Bacterial and Archaeal Type Strains, Phase III: the genomes of soil and plant-associated and newly described type strains.</title>
        <authorList>
            <person name="Whitman W.B."/>
            <person name="Woyke T."/>
            <person name="Klenk H.P."/>
            <person name="Zhou Y."/>
            <person name="Lilburn T.G."/>
            <person name="Beck B.J."/>
            <person name="De Vos P."/>
            <person name="Vandamme P."/>
            <person name="Eisen J.A."/>
            <person name="Garrity G."/>
            <person name="Hugenholtz P."/>
            <person name="Kyrpides N.C."/>
        </authorList>
    </citation>
    <scope>NUCLEOTIDE SEQUENCE [LARGE SCALE GENOMIC DNA]</scope>
    <source>
        <strain evidence="2 3">VKM Ac-2572</strain>
    </source>
</reference>
<feature type="region of interest" description="Disordered" evidence="1">
    <location>
        <begin position="99"/>
        <end position="118"/>
    </location>
</feature>
<proteinExistence type="predicted"/>
<sequence>MKVYWVILLVLVAGAIAAPWALSLLRRRSAERQTTVSQVIGIDLSSWTDSQLYGVWCATADELLLAAQSDDAATAAQARELLLAEIERRHPRETAAWLTSPQALTGDPPHFLLPKKAN</sequence>
<evidence type="ECO:0000313" key="2">
    <source>
        <dbReference type="EMBL" id="TCO20464.1"/>
    </source>
</evidence>